<dbReference type="Ensembl" id="ENSCSRT00000015369.1">
    <property type="protein sequence ID" value="ENSCSRP00000014743.1"/>
    <property type="gene ID" value="ENSCSRG00000011289.1"/>
</dbReference>
<reference evidence="1" key="2">
    <citation type="submission" date="2025-09" db="UniProtKB">
        <authorList>
            <consortium name="Ensembl"/>
        </authorList>
    </citation>
    <scope>IDENTIFICATION</scope>
</reference>
<evidence type="ECO:0000313" key="1">
    <source>
        <dbReference type="Ensembl" id="ENSCSRP00000014743.1"/>
    </source>
</evidence>
<organism evidence="1 2">
    <name type="scientific">Chelydra serpentina</name>
    <name type="common">Snapping turtle</name>
    <name type="synonym">Testudo serpentina</name>
    <dbReference type="NCBI Taxonomy" id="8475"/>
    <lineage>
        <taxon>Eukaryota</taxon>
        <taxon>Metazoa</taxon>
        <taxon>Chordata</taxon>
        <taxon>Craniata</taxon>
        <taxon>Vertebrata</taxon>
        <taxon>Euteleostomi</taxon>
        <taxon>Archelosauria</taxon>
        <taxon>Testudinata</taxon>
        <taxon>Testudines</taxon>
        <taxon>Cryptodira</taxon>
        <taxon>Durocryptodira</taxon>
        <taxon>Americhelydia</taxon>
        <taxon>Chelydroidea</taxon>
        <taxon>Chelydridae</taxon>
        <taxon>Chelydra</taxon>
    </lineage>
</organism>
<protein>
    <submittedName>
        <fullName evidence="1">Uncharacterized protein</fullName>
    </submittedName>
</protein>
<name>A0A8C3SJM1_CHESE</name>
<keyword evidence="2" id="KW-1185">Reference proteome</keyword>
<accession>A0A8C3SJM1</accession>
<evidence type="ECO:0000313" key="2">
    <source>
        <dbReference type="Proteomes" id="UP000694403"/>
    </source>
</evidence>
<proteinExistence type="predicted"/>
<reference evidence="1" key="1">
    <citation type="submission" date="2025-08" db="UniProtKB">
        <authorList>
            <consortium name="Ensembl"/>
        </authorList>
    </citation>
    <scope>IDENTIFICATION</scope>
</reference>
<dbReference type="AlphaFoldDB" id="A0A8C3SJM1"/>
<sequence>MAPNPTGVQEQDHQKWMTLCCPFGYLPKPLVAREDHPLYNLGWIGGLYPPKQTAHFQDVTTIKPQSSRKESAESCFLAKLYRKGVKHKH</sequence>
<dbReference type="Proteomes" id="UP000694403">
    <property type="component" value="Unplaced"/>
</dbReference>